<evidence type="ECO:0000313" key="5">
    <source>
        <dbReference type="EMBL" id="SMC03847.1"/>
    </source>
</evidence>
<reference evidence="6" key="1">
    <citation type="submission" date="2017-04" db="EMBL/GenBank/DDBJ databases">
        <authorList>
            <person name="Varghese N."/>
            <person name="Submissions S."/>
        </authorList>
    </citation>
    <scope>NUCLEOTIDE SEQUENCE [LARGE SCALE GENOMIC DNA]</scope>
    <source>
        <strain evidence="6">DSM 9293</strain>
    </source>
</reference>
<keyword evidence="2 5" id="KW-0418">Kinase</keyword>
<name>A0A1W1WC42_SULTA</name>
<dbReference type="Pfam" id="PF02518">
    <property type="entry name" value="HATPase_c"/>
    <property type="match status" value="1"/>
</dbReference>
<dbReference type="InterPro" id="IPR050482">
    <property type="entry name" value="Sensor_HK_TwoCompSys"/>
</dbReference>
<dbReference type="GO" id="GO:0016301">
    <property type="term" value="F:kinase activity"/>
    <property type="evidence" value="ECO:0007669"/>
    <property type="project" value="UniProtKB-KW"/>
</dbReference>
<dbReference type="CDD" id="cd16917">
    <property type="entry name" value="HATPase_UhpB-NarQ-NarX-like"/>
    <property type="match status" value="1"/>
</dbReference>
<evidence type="ECO:0000256" key="2">
    <source>
        <dbReference type="ARBA" id="ARBA00022777"/>
    </source>
</evidence>
<keyword evidence="1" id="KW-0808">Transferase</keyword>
<dbReference type="Proteomes" id="UP000192660">
    <property type="component" value="Unassembled WGS sequence"/>
</dbReference>
<evidence type="ECO:0000259" key="4">
    <source>
        <dbReference type="SMART" id="SM00387"/>
    </source>
</evidence>
<evidence type="ECO:0000256" key="3">
    <source>
        <dbReference type="ARBA" id="ARBA00023012"/>
    </source>
</evidence>
<organism evidence="5 6">
    <name type="scientific">Sulfobacillus thermosulfidooxidans (strain DSM 9293 / VKM B-1269 / AT-1)</name>
    <dbReference type="NCBI Taxonomy" id="929705"/>
    <lineage>
        <taxon>Bacteria</taxon>
        <taxon>Bacillati</taxon>
        <taxon>Bacillota</taxon>
        <taxon>Clostridia</taxon>
        <taxon>Eubacteriales</taxon>
        <taxon>Clostridiales Family XVII. Incertae Sedis</taxon>
        <taxon>Sulfobacillus</taxon>
    </lineage>
</organism>
<dbReference type="GO" id="GO:0000160">
    <property type="term" value="P:phosphorelay signal transduction system"/>
    <property type="evidence" value="ECO:0007669"/>
    <property type="project" value="UniProtKB-KW"/>
</dbReference>
<dbReference type="Gene3D" id="3.30.565.10">
    <property type="entry name" value="Histidine kinase-like ATPase, C-terminal domain"/>
    <property type="match status" value="1"/>
</dbReference>
<sequence length="375" mass="42703">MTSNVWNSLVHSARDAVHVERVSLWEADMNQGLARLLASSHHSEKMVKGQEVRLSQHDPIITGLWQEGQYHGPVTDHRGYLYACAIRYRKKATSYYILSFYQSKDPVSAGQVHKAGHFVELVQALTKGYTVRLGRLPVNRYAWAFWRTEERVRQEIAEILHGPVQSRLLILEKQVADVKRRYEQVFGQSLSELAVIEEQLQRLREDDVRQLSHRLHPDLIRVGLGPALRVLQSSYELCLDVRLAMSPRFLQLDSLVDNRISPSLRLGLYRIVEEALNNVVRHGKAQHVVIFLDYDPDQGLWMKIQDDGDGFVIWKNEGEGMGMRMMKMRAKHWGGSLSIVSKPLEGTSICVTIPPACFLIDNAAAASYESHLGES</sequence>
<keyword evidence="6" id="KW-1185">Reference proteome</keyword>
<dbReference type="InterPro" id="IPR036890">
    <property type="entry name" value="HATPase_C_sf"/>
</dbReference>
<proteinExistence type="predicted"/>
<evidence type="ECO:0000256" key="1">
    <source>
        <dbReference type="ARBA" id="ARBA00022679"/>
    </source>
</evidence>
<dbReference type="PANTHER" id="PTHR24421">
    <property type="entry name" value="NITRATE/NITRITE SENSOR PROTEIN NARX-RELATED"/>
    <property type="match status" value="1"/>
</dbReference>
<accession>A0A1W1WC42</accession>
<gene>
    <name evidence="5" type="ORF">SAMN00768000_1309</name>
</gene>
<dbReference type="InterPro" id="IPR003594">
    <property type="entry name" value="HATPase_dom"/>
</dbReference>
<dbReference type="RefSeq" id="WP_084661068.1">
    <property type="nucleotide sequence ID" value="NZ_FWWY01000001.1"/>
</dbReference>
<dbReference type="SUPFAM" id="SSF55874">
    <property type="entry name" value="ATPase domain of HSP90 chaperone/DNA topoisomerase II/histidine kinase"/>
    <property type="match status" value="1"/>
</dbReference>
<protein>
    <submittedName>
        <fullName evidence="5">Histidine kinase-, DNA gyrase B-, and HSP90-like ATPase</fullName>
    </submittedName>
</protein>
<keyword evidence="3" id="KW-0902">Two-component regulatory system</keyword>
<dbReference type="STRING" id="28034.BFX07_14710"/>
<dbReference type="OrthoDB" id="9781904at2"/>
<dbReference type="AlphaFoldDB" id="A0A1W1WC42"/>
<feature type="domain" description="Histidine kinase/HSP90-like ATPase" evidence="4">
    <location>
        <begin position="263"/>
        <end position="357"/>
    </location>
</feature>
<dbReference type="EMBL" id="FWWY01000001">
    <property type="protein sequence ID" value="SMC03847.1"/>
    <property type="molecule type" value="Genomic_DNA"/>
</dbReference>
<evidence type="ECO:0000313" key="6">
    <source>
        <dbReference type="Proteomes" id="UP000192660"/>
    </source>
</evidence>
<dbReference type="SMART" id="SM00387">
    <property type="entry name" value="HATPase_c"/>
    <property type="match status" value="1"/>
</dbReference>